<accession>A0A517SSC5</accession>
<dbReference type="SUPFAM" id="SSF52833">
    <property type="entry name" value="Thioredoxin-like"/>
    <property type="match status" value="1"/>
</dbReference>
<evidence type="ECO:0000313" key="1">
    <source>
        <dbReference type="EMBL" id="QDT58993.1"/>
    </source>
</evidence>
<keyword evidence="2" id="KW-1185">Reference proteome</keyword>
<proteinExistence type="predicted"/>
<dbReference type="CDD" id="cd02980">
    <property type="entry name" value="TRX_Fd_family"/>
    <property type="match status" value="1"/>
</dbReference>
<dbReference type="Proteomes" id="UP000315003">
    <property type="component" value="Chromosome"/>
</dbReference>
<evidence type="ECO:0000313" key="2">
    <source>
        <dbReference type="Proteomes" id="UP000315003"/>
    </source>
</evidence>
<name>A0A517SSC5_9BACT</name>
<reference evidence="1 2" key="1">
    <citation type="submission" date="2019-02" db="EMBL/GenBank/DDBJ databases">
        <title>Deep-cultivation of Planctomycetes and their phenomic and genomic characterization uncovers novel biology.</title>
        <authorList>
            <person name="Wiegand S."/>
            <person name="Jogler M."/>
            <person name="Boedeker C."/>
            <person name="Pinto D."/>
            <person name="Vollmers J."/>
            <person name="Rivas-Marin E."/>
            <person name="Kohn T."/>
            <person name="Peeters S.H."/>
            <person name="Heuer A."/>
            <person name="Rast P."/>
            <person name="Oberbeckmann S."/>
            <person name="Bunk B."/>
            <person name="Jeske O."/>
            <person name="Meyerdierks A."/>
            <person name="Storesund J.E."/>
            <person name="Kallscheuer N."/>
            <person name="Luecker S."/>
            <person name="Lage O.M."/>
            <person name="Pohl T."/>
            <person name="Merkel B.J."/>
            <person name="Hornburger P."/>
            <person name="Mueller R.-W."/>
            <person name="Bruemmer F."/>
            <person name="Labrenz M."/>
            <person name="Spormann A.M."/>
            <person name="Op den Camp H."/>
            <person name="Overmann J."/>
            <person name="Amann R."/>
            <person name="Jetten M.S.M."/>
            <person name="Mascher T."/>
            <person name="Medema M.H."/>
            <person name="Devos D.P."/>
            <person name="Kaster A.-K."/>
            <person name="Ovreas L."/>
            <person name="Rohde M."/>
            <person name="Galperin M.Y."/>
            <person name="Jogler C."/>
        </authorList>
    </citation>
    <scope>NUCLEOTIDE SEQUENCE [LARGE SCALE GENOMIC DNA]</scope>
    <source>
        <strain evidence="1 2">SV_7m_r</strain>
    </source>
</reference>
<dbReference type="AlphaFoldDB" id="A0A517SSC5"/>
<organism evidence="1 2">
    <name type="scientific">Stieleria bergensis</name>
    <dbReference type="NCBI Taxonomy" id="2528025"/>
    <lineage>
        <taxon>Bacteria</taxon>
        <taxon>Pseudomonadati</taxon>
        <taxon>Planctomycetota</taxon>
        <taxon>Planctomycetia</taxon>
        <taxon>Pirellulales</taxon>
        <taxon>Pirellulaceae</taxon>
        <taxon>Stieleria</taxon>
    </lineage>
</organism>
<dbReference type="Gene3D" id="3.40.30.10">
    <property type="entry name" value="Glutaredoxin"/>
    <property type="match status" value="1"/>
</dbReference>
<dbReference type="EMBL" id="CP036272">
    <property type="protein sequence ID" value="QDT58993.1"/>
    <property type="molecule type" value="Genomic_DNA"/>
</dbReference>
<sequence>MTGVPLHVVDFMSRNRATEVSLKRAAAKADKLGFGQGNYTLVVCMDRKKEKCCSEDCMSRTWNYLKKRSKLWQKTGHPSVVKIKTQCLDICKAGPIVGVLPDDIWYGACTPDVIDRIFDEHIAKGNVVTDHQIAGPISGPIDA</sequence>
<gene>
    <name evidence="1" type="ORF">SV7mr_14970</name>
</gene>
<protein>
    <submittedName>
        <fullName evidence="1">Ferredoxin, 2Fe-2S</fullName>
    </submittedName>
</protein>
<dbReference type="InterPro" id="IPR036249">
    <property type="entry name" value="Thioredoxin-like_sf"/>
</dbReference>